<evidence type="ECO:0000259" key="1">
    <source>
        <dbReference type="Pfam" id="PF00551"/>
    </source>
</evidence>
<keyword evidence="2" id="KW-0808">Transferase</keyword>
<dbReference type="GO" id="GO:0005829">
    <property type="term" value="C:cytosol"/>
    <property type="evidence" value="ECO:0007669"/>
    <property type="project" value="TreeGrafter"/>
</dbReference>
<protein>
    <submittedName>
        <fullName evidence="2">Formyl transferase</fullName>
        <ecNumber evidence="2">2.1.2.9</ecNumber>
    </submittedName>
</protein>
<dbReference type="PANTHER" id="PTHR11138">
    <property type="entry name" value="METHIONYL-TRNA FORMYLTRANSFERASE"/>
    <property type="match status" value="1"/>
</dbReference>
<dbReference type="EC" id="2.1.2.9" evidence="2"/>
<dbReference type="AlphaFoldDB" id="A0A1R4H3U3"/>
<dbReference type="InterPro" id="IPR036477">
    <property type="entry name" value="Formyl_transf_N_sf"/>
</dbReference>
<sequence>MIITQGVSRIVCPLLSSNHQVVAVLESAPRNYQQRRRLHHGYGLIRSVLSVVRPCLQTLKQLCKQKKLPYRFMTGSHDEGLEDWIRAQNPDVIVVFSMSQLLKENIFNIPKFGTINIHPSYLPEYRGPAPDIWQYYNMEINPGVTVHYIDSGEDTGDIIFQERTPILLGKKLPDKLDKLIGRTGVNLILKALNAIQEGNAPRVTQSKESPTLRARNLKPGEYNQLINWENWPIEHVWHVLRGTEHWLNELHQPKGFYKCQSWIVEDYERCDISGYKIGEVYRGAGKWFVICKEGKIYLSLKFDLKNLLIGLIR</sequence>
<dbReference type="Pfam" id="PF00551">
    <property type="entry name" value="Formyl_trans_N"/>
    <property type="match status" value="1"/>
</dbReference>
<organism evidence="2 3">
    <name type="scientific">Crenothrix polyspora</name>
    <dbReference type="NCBI Taxonomy" id="360316"/>
    <lineage>
        <taxon>Bacteria</taxon>
        <taxon>Pseudomonadati</taxon>
        <taxon>Pseudomonadota</taxon>
        <taxon>Gammaproteobacteria</taxon>
        <taxon>Methylococcales</taxon>
        <taxon>Crenotrichaceae</taxon>
        <taxon>Crenothrix</taxon>
    </lineage>
</organism>
<evidence type="ECO:0000313" key="3">
    <source>
        <dbReference type="Proteomes" id="UP000195442"/>
    </source>
</evidence>
<gene>
    <name evidence="2" type="ORF">CRENPOLYSF2_1930007</name>
</gene>
<evidence type="ECO:0000313" key="2">
    <source>
        <dbReference type="EMBL" id="SJM90928.1"/>
    </source>
</evidence>
<dbReference type="InterPro" id="IPR002376">
    <property type="entry name" value="Formyl_transf_N"/>
</dbReference>
<accession>A0A1R4H3U3</accession>
<dbReference type="Proteomes" id="UP000195442">
    <property type="component" value="Unassembled WGS sequence"/>
</dbReference>
<dbReference type="SUPFAM" id="SSF53328">
    <property type="entry name" value="Formyltransferase"/>
    <property type="match status" value="1"/>
</dbReference>
<reference evidence="3" key="1">
    <citation type="submission" date="2017-02" db="EMBL/GenBank/DDBJ databases">
        <authorList>
            <person name="Daims H."/>
        </authorList>
    </citation>
    <scope>NUCLEOTIDE SEQUENCE [LARGE SCALE GENOMIC DNA]</scope>
</reference>
<dbReference type="Gene3D" id="3.40.50.12230">
    <property type="match status" value="1"/>
</dbReference>
<feature type="domain" description="Formyl transferase N-terminal" evidence="1">
    <location>
        <begin position="61"/>
        <end position="171"/>
    </location>
</feature>
<name>A0A1R4H3U3_9GAMM</name>
<dbReference type="GO" id="GO:0004479">
    <property type="term" value="F:methionyl-tRNA formyltransferase activity"/>
    <property type="evidence" value="ECO:0007669"/>
    <property type="project" value="UniProtKB-EC"/>
</dbReference>
<dbReference type="EMBL" id="FUKJ01000105">
    <property type="protein sequence ID" value="SJM90928.1"/>
    <property type="molecule type" value="Genomic_DNA"/>
</dbReference>
<dbReference type="RefSeq" id="WP_218780248.1">
    <property type="nucleotide sequence ID" value="NZ_FUKJ01000105.1"/>
</dbReference>
<dbReference type="PANTHER" id="PTHR11138:SF5">
    <property type="entry name" value="METHIONYL-TRNA FORMYLTRANSFERASE, MITOCHONDRIAL"/>
    <property type="match status" value="1"/>
</dbReference>
<keyword evidence="3" id="KW-1185">Reference proteome</keyword>
<proteinExistence type="predicted"/>